<gene>
    <name evidence="5" type="ORF">CCH79_00010776</name>
</gene>
<sequence length="393" mass="44150">MSIMSMSIMSSNLKNAPASPYCNLISSETKEEQCGFRPGRGTLDQLYNLSRILECLWVFAQPVYMCFVNLEKYLNKESLTLSPIKILRSSCAESSEASLTAVEVAWESGYDASLVRSSDHSPPGGDPEEDPGHPSQLFKGKFSKSSDVCYRWKISAGRNMVLAGTAGVQRHMGSTVVLCNTDRSYIPPKNKQRHNVSREVRHSHQATMEAFNSKDMAMKAQKKILSSMANKSTVQRFIDDTTSEILDELYRVSKEYTGNKAAAQKVIKNLIKIAVKIGVLFRNNCFSEEELKLAQDFKKKFHTGAMTAISFYEVDFTFDKTVMSDNLTECKNLLLKLVNSHLTSKSHDRISHVFNHYSDPQLLTKLYEPSGPFRPHLTKICLGLNKLIEDGTI</sequence>
<organism evidence="5 6">
    <name type="scientific">Gambusia affinis</name>
    <name type="common">Western mosquitofish</name>
    <name type="synonym">Heterandria affinis</name>
    <dbReference type="NCBI Taxonomy" id="33528"/>
    <lineage>
        <taxon>Eukaryota</taxon>
        <taxon>Metazoa</taxon>
        <taxon>Chordata</taxon>
        <taxon>Craniata</taxon>
        <taxon>Vertebrata</taxon>
        <taxon>Euteleostomi</taxon>
        <taxon>Actinopterygii</taxon>
        <taxon>Neopterygii</taxon>
        <taxon>Teleostei</taxon>
        <taxon>Neoteleostei</taxon>
        <taxon>Acanthomorphata</taxon>
        <taxon>Ovalentaria</taxon>
        <taxon>Atherinomorphae</taxon>
        <taxon>Cyprinodontiformes</taxon>
        <taxon>Poeciliidae</taxon>
        <taxon>Poeciliinae</taxon>
        <taxon>Gambusia</taxon>
    </lineage>
</organism>
<dbReference type="GO" id="GO:0045087">
    <property type="term" value="P:innate immune response"/>
    <property type="evidence" value="ECO:0007669"/>
    <property type="project" value="UniProtKB-KW"/>
</dbReference>
<accession>A0A315VJS5</accession>
<comment type="caution">
    <text evidence="5">The sequence shown here is derived from an EMBL/GenBank/DDBJ whole genome shotgun (WGS) entry which is preliminary data.</text>
</comment>
<evidence type="ECO:0000313" key="5">
    <source>
        <dbReference type="EMBL" id="PWA23745.1"/>
    </source>
</evidence>
<dbReference type="EMBL" id="NHOQ01001560">
    <property type="protein sequence ID" value="PWA23745.1"/>
    <property type="molecule type" value="Genomic_DNA"/>
</dbReference>
<dbReference type="Gene3D" id="1.20.1440.160">
    <property type="entry name" value="Tumor necrosis factor alpha-induced protein 8-like"/>
    <property type="match status" value="1"/>
</dbReference>
<dbReference type="InterPro" id="IPR038355">
    <property type="entry name" value="TNFAIP8_sf"/>
</dbReference>
<keyword evidence="1" id="KW-0399">Innate immunity</keyword>
<keyword evidence="6" id="KW-1185">Reference proteome</keyword>
<evidence type="ECO:0000256" key="3">
    <source>
        <dbReference type="ARBA" id="ARBA00038062"/>
    </source>
</evidence>
<dbReference type="Pfam" id="PF05527">
    <property type="entry name" value="TNFAIP8"/>
    <property type="match status" value="1"/>
</dbReference>
<dbReference type="GO" id="GO:0005737">
    <property type="term" value="C:cytoplasm"/>
    <property type="evidence" value="ECO:0007669"/>
    <property type="project" value="TreeGrafter"/>
</dbReference>
<evidence type="ECO:0000256" key="4">
    <source>
        <dbReference type="SAM" id="MobiDB-lite"/>
    </source>
</evidence>
<dbReference type="GO" id="GO:0042981">
    <property type="term" value="P:regulation of apoptotic process"/>
    <property type="evidence" value="ECO:0007669"/>
    <property type="project" value="InterPro"/>
</dbReference>
<keyword evidence="2" id="KW-0391">Immunity</keyword>
<dbReference type="InterPro" id="IPR008477">
    <property type="entry name" value="TNFAIP8-like"/>
</dbReference>
<feature type="region of interest" description="Disordered" evidence="4">
    <location>
        <begin position="115"/>
        <end position="137"/>
    </location>
</feature>
<proteinExistence type="inferred from homology"/>
<evidence type="ECO:0000256" key="1">
    <source>
        <dbReference type="ARBA" id="ARBA00022588"/>
    </source>
</evidence>
<dbReference type="PANTHER" id="PTHR12757">
    <property type="entry name" value="TUMOR NECROSIS FACTOR INDUCED PROTEIN"/>
    <property type="match status" value="1"/>
</dbReference>
<evidence type="ECO:0000313" key="6">
    <source>
        <dbReference type="Proteomes" id="UP000250572"/>
    </source>
</evidence>
<evidence type="ECO:0008006" key="7">
    <source>
        <dbReference type="Google" id="ProtNLM"/>
    </source>
</evidence>
<evidence type="ECO:0000256" key="2">
    <source>
        <dbReference type="ARBA" id="ARBA00022859"/>
    </source>
</evidence>
<dbReference type="FunFam" id="1.20.1440.160:FF:000001">
    <property type="entry name" value="Tumor necrosis factor alpha-induced protein 8-like 1"/>
    <property type="match status" value="1"/>
</dbReference>
<reference evidence="5 6" key="1">
    <citation type="journal article" date="2018" name="G3 (Bethesda)">
        <title>A High-Quality Reference Genome for the Invasive Mosquitofish Gambusia affinis Using a Chicago Library.</title>
        <authorList>
            <person name="Hoffberg S.L."/>
            <person name="Troendle N.J."/>
            <person name="Glenn T.C."/>
            <person name="Mahmud O."/>
            <person name="Louha S."/>
            <person name="Chalopin D."/>
            <person name="Bennetzen J.L."/>
            <person name="Mauricio R."/>
        </authorList>
    </citation>
    <scope>NUCLEOTIDE SEQUENCE [LARGE SCALE GENOMIC DNA]</scope>
    <source>
        <strain evidence="5">NE01/NJP1002.9</strain>
        <tissue evidence="5">Muscle</tissue>
    </source>
</reference>
<dbReference type="Proteomes" id="UP000250572">
    <property type="component" value="Unassembled WGS sequence"/>
</dbReference>
<dbReference type="PANTHER" id="PTHR12757:SF4">
    <property type="entry name" value="TUMOR NECROSIS FACTOR ALPHA-INDUCED PROTEIN 8-LIKE PROTEIN 2"/>
    <property type="match status" value="1"/>
</dbReference>
<dbReference type="AlphaFoldDB" id="A0A315VJS5"/>
<protein>
    <recommendedName>
        <fullName evidence="7">Tumor necrosis factor alpha-induced protein 8-like protein 2</fullName>
    </recommendedName>
</protein>
<name>A0A315VJS5_GAMAF</name>
<comment type="similarity">
    <text evidence="3">Belongs to the TNFAIP8 family. TNFAIP8L2 subfamily.</text>
</comment>
<dbReference type="STRING" id="33528.ENSGAFP00000016239"/>